<dbReference type="PANTHER" id="PTHR43316:SF8">
    <property type="entry name" value="HAD FAMILY HYDROLASE"/>
    <property type="match status" value="1"/>
</dbReference>
<accession>A0A0B9AUY6</accession>
<reference evidence="2 3" key="1">
    <citation type="submission" date="2014-11" db="EMBL/GenBank/DDBJ databases">
        <title>Draft Genome Sequence of Brevibacterium linens AE038-8.</title>
        <authorList>
            <person name="Maizel D."/>
            <person name="Utturkar S.M."/>
            <person name="Brown S.D."/>
            <person name="Ferrero M."/>
            <person name="Rosen B.P."/>
        </authorList>
    </citation>
    <scope>NUCLEOTIDE SEQUENCE [LARGE SCALE GENOMIC DNA]</scope>
    <source>
        <strain evidence="2 3">AE038-8</strain>
    </source>
</reference>
<name>A0A0B9AUY6_BRELN</name>
<gene>
    <name evidence="2" type="ORF">AE0388_1113</name>
</gene>
<evidence type="ECO:0000313" key="3">
    <source>
        <dbReference type="Proteomes" id="UP000031488"/>
    </source>
</evidence>
<keyword evidence="3" id="KW-1185">Reference proteome</keyword>
<dbReference type="EMBL" id="JTJZ01000016">
    <property type="protein sequence ID" value="KHS53170.1"/>
    <property type="molecule type" value="Genomic_DNA"/>
</dbReference>
<dbReference type="OrthoDB" id="9810501at2"/>
<dbReference type="Proteomes" id="UP000031488">
    <property type="component" value="Unassembled WGS sequence"/>
</dbReference>
<dbReference type="AlphaFoldDB" id="A0A0B9AUY6"/>
<sequence>MNDFSRAKVRAVVFDVGETLVDETRMWADHAARAGVTSLTFFAVLGVLIERGDDHSGIWTELGLRPPAGLTQTEPVDLYPDAFDCTETIRATGTIVGIAGNQPSGLARRLSRLKVPVDFIASSSEWGVKKPSRGFFARVIDAAAVPESEILYVGDRVDNDIAPANSMGIRTAFLMRGPWAHIQRHRPEAEFADLKLDSLEQLRDIFVDAAKPPNVVRGDGGDVS</sequence>
<organism evidence="2 3">
    <name type="scientific">Brevibacterium linens</name>
    <dbReference type="NCBI Taxonomy" id="1703"/>
    <lineage>
        <taxon>Bacteria</taxon>
        <taxon>Bacillati</taxon>
        <taxon>Actinomycetota</taxon>
        <taxon>Actinomycetes</taxon>
        <taxon>Micrococcales</taxon>
        <taxon>Brevibacteriaceae</taxon>
        <taxon>Brevibacterium</taxon>
    </lineage>
</organism>
<proteinExistence type="predicted"/>
<dbReference type="Gene3D" id="3.40.50.1000">
    <property type="entry name" value="HAD superfamily/HAD-like"/>
    <property type="match status" value="1"/>
</dbReference>
<keyword evidence="1 2" id="KW-0378">Hydrolase</keyword>
<dbReference type="InterPro" id="IPR036412">
    <property type="entry name" value="HAD-like_sf"/>
</dbReference>
<protein>
    <submittedName>
        <fullName evidence="2">HAD-superfamily hydrolase, subfamily IA, variant 1</fullName>
    </submittedName>
</protein>
<evidence type="ECO:0000256" key="1">
    <source>
        <dbReference type="ARBA" id="ARBA00022801"/>
    </source>
</evidence>
<evidence type="ECO:0000313" key="2">
    <source>
        <dbReference type="EMBL" id="KHS53170.1"/>
    </source>
</evidence>
<dbReference type="NCBIfam" id="TIGR01549">
    <property type="entry name" value="HAD-SF-IA-v1"/>
    <property type="match status" value="1"/>
</dbReference>
<dbReference type="InterPro" id="IPR023214">
    <property type="entry name" value="HAD_sf"/>
</dbReference>
<dbReference type="PANTHER" id="PTHR43316">
    <property type="entry name" value="HYDROLASE, HALOACID DELAHOGENASE-RELATED"/>
    <property type="match status" value="1"/>
</dbReference>
<dbReference type="SFLD" id="SFLDS00003">
    <property type="entry name" value="Haloacid_Dehalogenase"/>
    <property type="match status" value="1"/>
</dbReference>
<dbReference type="SFLD" id="SFLDG01129">
    <property type="entry name" value="C1.5:_HAD__Beta-PGM__Phosphata"/>
    <property type="match status" value="1"/>
</dbReference>
<dbReference type="InterPro" id="IPR051540">
    <property type="entry name" value="S-2-haloacid_dehalogenase"/>
</dbReference>
<dbReference type="RefSeq" id="WP_052239819.1">
    <property type="nucleotide sequence ID" value="NZ_JTJZ01000016.1"/>
</dbReference>
<dbReference type="GO" id="GO:0016787">
    <property type="term" value="F:hydrolase activity"/>
    <property type="evidence" value="ECO:0007669"/>
    <property type="project" value="UniProtKB-KW"/>
</dbReference>
<dbReference type="InterPro" id="IPR006439">
    <property type="entry name" value="HAD-SF_hydro_IA"/>
</dbReference>
<dbReference type="SUPFAM" id="SSF56784">
    <property type="entry name" value="HAD-like"/>
    <property type="match status" value="1"/>
</dbReference>
<comment type="caution">
    <text evidence="2">The sequence shown here is derived from an EMBL/GenBank/DDBJ whole genome shotgun (WGS) entry which is preliminary data.</text>
</comment>
<dbReference type="Pfam" id="PF13242">
    <property type="entry name" value="Hydrolase_like"/>
    <property type="match status" value="1"/>
</dbReference>
<dbReference type="PATRIC" id="fig|1703.6.peg.1001"/>